<dbReference type="RefSeq" id="WP_282218610.1">
    <property type="nucleotide sequence ID" value="NZ_CP118246.1"/>
</dbReference>
<comment type="cofactor">
    <cofactor evidence="1">
        <name>pyrroloquinoline quinone</name>
        <dbReference type="ChEBI" id="CHEBI:58442"/>
    </cofactor>
</comment>
<dbReference type="InterPro" id="IPR017511">
    <property type="entry name" value="PQQ_mDH"/>
</dbReference>
<dbReference type="Proteomes" id="UP001220530">
    <property type="component" value="Chromosome"/>
</dbReference>
<dbReference type="SUPFAM" id="SSF50998">
    <property type="entry name" value="Quinoprotein alcohol dehydrogenase-like"/>
    <property type="match status" value="1"/>
</dbReference>
<protein>
    <submittedName>
        <fullName evidence="5">Pyrroloquinoline quinone-dependent dehydrogenase</fullName>
    </submittedName>
</protein>
<evidence type="ECO:0000256" key="3">
    <source>
        <dbReference type="ARBA" id="ARBA00023002"/>
    </source>
</evidence>
<dbReference type="EMBL" id="CP118246">
    <property type="protein sequence ID" value="WDR02204.1"/>
    <property type="molecule type" value="Genomic_DNA"/>
</dbReference>
<keyword evidence="6" id="KW-1185">Reference proteome</keyword>
<dbReference type="InterPro" id="IPR002372">
    <property type="entry name" value="PQQ_rpt_dom"/>
</dbReference>
<reference evidence="5 6" key="1">
    <citation type="submission" date="2023-02" db="EMBL/GenBank/DDBJ databases">
        <title>Devosia algicola sp. nov., isolated from the phycosphere of marine algae.</title>
        <authorList>
            <person name="Kim J.M."/>
            <person name="Lee J.K."/>
            <person name="Choi B.J."/>
            <person name="Bayburt H."/>
            <person name="Jeon C.O."/>
        </authorList>
    </citation>
    <scope>NUCLEOTIDE SEQUENCE [LARGE SCALE GENOMIC DNA]</scope>
    <source>
        <strain evidence="5 6">G20-9</strain>
    </source>
</reference>
<evidence type="ECO:0000313" key="6">
    <source>
        <dbReference type="Proteomes" id="UP001220530"/>
    </source>
</evidence>
<dbReference type="PANTHER" id="PTHR32303">
    <property type="entry name" value="QUINOPROTEIN ALCOHOL DEHYDROGENASE (CYTOCHROME C)"/>
    <property type="match status" value="1"/>
</dbReference>
<dbReference type="InterPro" id="IPR011047">
    <property type="entry name" value="Quinoprotein_ADH-like_sf"/>
</dbReference>
<comment type="similarity">
    <text evidence="2">Belongs to the bacterial PQQ dehydrogenase family.</text>
</comment>
<dbReference type="Pfam" id="PF01011">
    <property type="entry name" value="PQQ"/>
    <property type="match status" value="1"/>
</dbReference>
<sequence>MDARLIAVDAETGQLCSDFGVNGEVNMREGIGRTVPGWFGNVAAPTIVRGIVVMGAQVRDGQAEDAPSGVIRGYDAVTGKLAWAWDMGKPDLQGKPAKGEVYSRGTPNMWTSAAGDEKLGYVYVPLGNSAVDYYGGNRKNFENEYSSSLVAIDVTTGKEVWHFQTVHYDLWDYDLGSQPSLVDFPTDKDNVPAVILTSKQGEIYVLDRRTGKSLFPVEERPVPSGGVEAENLSPTQPFSTYHTLAKAPLQEKDMWGMSPLDQLWCRIQFHLAQYDGEYTAPTLDKPYIEYPGYNGGSDWGSIAIDIKNNVLIANYNDMPNYNRLLSRDEAEKRGLTPITNPQGSHEGAQAGSPYAIEVNAGWRQSWTGLMCKQPPYGGIRAIDMKTGKTIWDRPFGTARKNGPFGIPSMLPMTIGTPNNGGSVVTGGGLAFIAAATDNLFRAIDLKTGKTVWSIELPAGGQANPFVFKANGQEMVGVMAGGHHFMETEIGDYLEVYALPQSQG</sequence>
<evidence type="ECO:0000259" key="4">
    <source>
        <dbReference type="Pfam" id="PF01011"/>
    </source>
</evidence>
<dbReference type="CDD" id="cd10280">
    <property type="entry name" value="PQQ_mGDH"/>
    <property type="match status" value="1"/>
</dbReference>
<gene>
    <name evidence="5" type="ORF">PSQ19_16375</name>
</gene>
<evidence type="ECO:0000313" key="5">
    <source>
        <dbReference type="EMBL" id="WDR02204.1"/>
    </source>
</evidence>
<keyword evidence="3" id="KW-0560">Oxidoreductase</keyword>
<name>A0ABY7YLN3_9HYPH</name>
<feature type="domain" description="Pyrrolo-quinoline quinone repeat" evidence="4">
    <location>
        <begin position="1"/>
        <end position="475"/>
    </location>
</feature>
<dbReference type="PANTHER" id="PTHR32303:SF4">
    <property type="entry name" value="QUINOPROTEIN GLUCOSE DEHYDROGENASE"/>
    <property type="match status" value="1"/>
</dbReference>
<proteinExistence type="inferred from homology"/>
<organism evidence="5 6">
    <name type="scientific">Devosia algicola</name>
    <dbReference type="NCBI Taxonomy" id="3026418"/>
    <lineage>
        <taxon>Bacteria</taxon>
        <taxon>Pseudomonadati</taxon>
        <taxon>Pseudomonadota</taxon>
        <taxon>Alphaproteobacteria</taxon>
        <taxon>Hyphomicrobiales</taxon>
        <taxon>Devosiaceae</taxon>
        <taxon>Devosia</taxon>
    </lineage>
</organism>
<dbReference type="SMART" id="SM00564">
    <property type="entry name" value="PQQ"/>
    <property type="match status" value="5"/>
</dbReference>
<evidence type="ECO:0000256" key="2">
    <source>
        <dbReference type="ARBA" id="ARBA00008156"/>
    </source>
</evidence>
<dbReference type="InterPro" id="IPR018391">
    <property type="entry name" value="PQQ_b-propeller_rpt"/>
</dbReference>
<evidence type="ECO:0000256" key="1">
    <source>
        <dbReference type="ARBA" id="ARBA00001931"/>
    </source>
</evidence>
<dbReference type="Gene3D" id="2.140.10.10">
    <property type="entry name" value="Quinoprotein alcohol dehydrogenase-like superfamily"/>
    <property type="match status" value="2"/>
</dbReference>
<accession>A0ABY7YLN3</accession>